<reference evidence="2 3" key="1">
    <citation type="submission" date="2020-07" db="EMBL/GenBank/DDBJ databases">
        <title>Sequencing the genomes of 1000 actinobacteria strains.</title>
        <authorList>
            <person name="Klenk H.-P."/>
        </authorList>
    </citation>
    <scope>NUCLEOTIDE SEQUENCE [LARGE SCALE GENOMIC DNA]</scope>
    <source>
        <strain evidence="2 3">DSM 26341</strain>
    </source>
</reference>
<feature type="compositionally biased region" description="Polar residues" evidence="1">
    <location>
        <begin position="80"/>
        <end position="89"/>
    </location>
</feature>
<name>A0A7Z0IIV1_9MICO</name>
<organism evidence="2 3">
    <name type="scientific">Spelaeicoccus albus</name>
    <dbReference type="NCBI Taxonomy" id="1280376"/>
    <lineage>
        <taxon>Bacteria</taxon>
        <taxon>Bacillati</taxon>
        <taxon>Actinomycetota</taxon>
        <taxon>Actinomycetes</taxon>
        <taxon>Micrococcales</taxon>
        <taxon>Brevibacteriaceae</taxon>
        <taxon>Spelaeicoccus</taxon>
    </lineage>
</organism>
<accession>A0A7Z0IIV1</accession>
<feature type="region of interest" description="Disordered" evidence="1">
    <location>
        <begin position="1"/>
        <end position="89"/>
    </location>
</feature>
<evidence type="ECO:0000313" key="3">
    <source>
        <dbReference type="Proteomes" id="UP000539111"/>
    </source>
</evidence>
<protein>
    <submittedName>
        <fullName evidence="2">Uncharacterized protein</fullName>
    </submittedName>
</protein>
<keyword evidence="3" id="KW-1185">Reference proteome</keyword>
<dbReference type="EMBL" id="JACBZP010000001">
    <property type="protein sequence ID" value="NYI68737.1"/>
    <property type="molecule type" value="Genomic_DNA"/>
</dbReference>
<gene>
    <name evidence="2" type="ORF">BJY26_003043</name>
</gene>
<comment type="caution">
    <text evidence="2">The sequence shown here is derived from an EMBL/GenBank/DDBJ whole genome shotgun (WGS) entry which is preliminary data.</text>
</comment>
<sequence>MTDFDGNDNEIPSGTHDLRDDAFDNADDDETTLLAADEEDDNETDDTPSGADTAGDKTETFGVGPGEDPSAGASGATEAYRTNRSPDVG</sequence>
<proteinExistence type="predicted"/>
<feature type="compositionally biased region" description="Acidic residues" evidence="1">
    <location>
        <begin position="23"/>
        <end position="46"/>
    </location>
</feature>
<dbReference type="AlphaFoldDB" id="A0A7Z0IIV1"/>
<dbReference type="Proteomes" id="UP000539111">
    <property type="component" value="Unassembled WGS sequence"/>
</dbReference>
<evidence type="ECO:0000313" key="2">
    <source>
        <dbReference type="EMBL" id="NYI68737.1"/>
    </source>
</evidence>
<dbReference type="RefSeq" id="WP_179429039.1">
    <property type="nucleotide sequence ID" value="NZ_JACBZP010000001.1"/>
</dbReference>
<evidence type="ECO:0000256" key="1">
    <source>
        <dbReference type="SAM" id="MobiDB-lite"/>
    </source>
</evidence>